<dbReference type="RefSeq" id="WP_111333113.1">
    <property type="nucleotide sequence ID" value="NZ_CP030032.1"/>
</dbReference>
<accession>A0A2Z4FIZ4</accession>
<dbReference type="AlphaFoldDB" id="A0A2Z4FIZ4"/>
<dbReference type="KEGG" id="bsed:DN745_06380"/>
<dbReference type="OrthoDB" id="5494181at2"/>
<gene>
    <name evidence="1" type="ORF">DN745_06380</name>
</gene>
<sequence length="343" mass="37898">MNLFHRTPIKPRRTILEQLSRVGSTSCLALGALLLVSASAGCANHEEKATVAINEAVQSCRDASAEEAFYGVERFDGGQDEILRVACLKDIANFEIENNLTASATTGPVVWNAQRSMETDAWSVKGVAWPDLERARRALNENDPTQEQLTYANTHLESAQKDVPESAWIRLTRLDTLLKLRTKTRKADTPNPTTIGDEAQKQFDETVAWAKTNDDLDTQVAAQYMVVEHLEKYMNRVEMILESDGSGDDWLIKSAEVAEKEGRTEEAEKYRQELEDTQTKRAEDQEIYGKRKVELHAALCAHVAELSPSGVTDAALAKRVSAKKSAIDCMARAGDATAEAATE</sequence>
<dbReference type="EMBL" id="CP030032">
    <property type="protein sequence ID" value="AWV88987.1"/>
    <property type="molecule type" value="Genomic_DNA"/>
</dbReference>
<protein>
    <submittedName>
        <fullName evidence="1">Uncharacterized protein</fullName>
    </submittedName>
</protein>
<dbReference type="Proteomes" id="UP000249799">
    <property type="component" value="Chromosome"/>
</dbReference>
<organism evidence="1 2">
    <name type="scientific">Bradymonas sediminis</name>
    <dbReference type="NCBI Taxonomy" id="1548548"/>
    <lineage>
        <taxon>Bacteria</taxon>
        <taxon>Deltaproteobacteria</taxon>
        <taxon>Bradymonadales</taxon>
        <taxon>Bradymonadaceae</taxon>
        <taxon>Bradymonas</taxon>
    </lineage>
</organism>
<keyword evidence="2" id="KW-1185">Reference proteome</keyword>
<evidence type="ECO:0000313" key="2">
    <source>
        <dbReference type="Proteomes" id="UP000249799"/>
    </source>
</evidence>
<proteinExistence type="predicted"/>
<evidence type="ECO:0000313" key="1">
    <source>
        <dbReference type="EMBL" id="AWV88987.1"/>
    </source>
</evidence>
<reference evidence="1 2" key="1">
    <citation type="submission" date="2018-06" db="EMBL/GenBank/DDBJ databases">
        <title>Lujinxingia sediminis gen. nov. sp. nov., a new facultative anaerobic member of the class Deltaproteobacteria, and proposal of Lujinxingaceae fam. nov.</title>
        <authorList>
            <person name="Guo L.-Y."/>
            <person name="Li C.-M."/>
            <person name="Wang S."/>
            <person name="Du Z.-J."/>
        </authorList>
    </citation>
    <scope>NUCLEOTIDE SEQUENCE [LARGE SCALE GENOMIC DNA]</scope>
    <source>
        <strain evidence="1 2">FA350</strain>
    </source>
</reference>
<name>A0A2Z4FIZ4_9DELT</name>